<feature type="domain" description="PGG" evidence="2">
    <location>
        <begin position="47"/>
        <end position="162"/>
    </location>
</feature>
<keyword evidence="1" id="KW-0472">Membrane</keyword>
<dbReference type="Pfam" id="PF13962">
    <property type="entry name" value="PGG"/>
    <property type="match status" value="1"/>
</dbReference>
<keyword evidence="1" id="KW-0812">Transmembrane</keyword>
<evidence type="ECO:0000313" key="3">
    <source>
        <dbReference type="EMBL" id="MQM17959.1"/>
    </source>
</evidence>
<dbReference type="EMBL" id="NMUH01007873">
    <property type="protein sequence ID" value="MQM17959.1"/>
    <property type="molecule type" value="Genomic_DNA"/>
</dbReference>
<feature type="transmembrane region" description="Helical" evidence="1">
    <location>
        <begin position="55"/>
        <end position="72"/>
    </location>
</feature>
<evidence type="ECO:0000259" key="2">
    <source>
        <dbReference type="Pfam" id="PF13962"/>
    </source>
</evidence>
<comment type="caution">
    <text evidence="3">The sequence shown here is derived from an EMBL/GenBank/DDBJ whole genome shotgun (WGS) entry which is preliminary data.</text>
</comment>
<evidence type="ECO:0000313" key="4">
    <source>
        <dbReference type="Proteomes" id="UP000652761"/>
    </source>
</evidence>
<name>A0A843XEP6_COLES</name>
<keyword evidence="4" id="KW-1185">Reference proteome</keyword>
<feature type="transmembrane region" description="Helical" evidence="1">
    <location>
        <begin position="141"/>
        <end position="164"/>
    </location>
</feature>
<gene>
    <name evidence="3" type="ORF">Taro_050944</name>
</gene>
<protein>
    <recommendedName>
        <fullName evidence="2">PGG domain-containing protein</fullName>
    </recommendedName>
</protein>
<dbReference type="Proteomes" id="UP000652761">
    <property type="component" value="Unassembled WGS sequence"/>
</dbReference>
<proteinExistence type="predicted"/>
<dbReference type="OrthoDB" id="785966at2759"/>
<feature type="transmembrane region" description="Helical" evidence="1">
    <location>
        <begin position="106"/>
        <end position="129"/>
    </location>
</feature>
<feature type="transmembrane region" description="Helical" evidence="1">
    <location>
        <begin position="176"/>
        <end position="195"/>
    </location>
</feature>
<evidence type="ECO:0000256" key="1">
    <source>
        <dbReference type="SAM" id="Phobius"/>
    </source>
</evidence>
<dbReference type="PANTHER" id="PTHR24177">
    <property type="entry name" value="CASKIN"/>
    <property type="match status" value="1"/>
</dbReference>
<dbReference type="InterPro" id="IPR026961">
    <property type="entry name" value="PGG_dom"/>
</dbReference>
<sequence length="248" mass="27339">MDHSEIELQVLRAEASPSVAEAVNPAPQAPPAYDAGAVGGDDAVLVEWLKEMRGTLMLVAVLIASLTYQAGLNPPGGMWQDSQSSDGVQGRNHTAGLPVMRDVDPAFYGVFKFANTVAFPLSLALIMLLTRESTFRRRDAVYTLQFVLNGAVLALGMAYGFAYSPEHEAEDLVFSLLQRYLLYLLLVVAVDWTLGGRRPPPGRRKTWILYALWVVTMLVFYAMGHFPGFARLPYPSDVLLAWTCIWSV</sequence>
<keyword evidence="1" id="KW-1133">Transmembrane helix</keyword>
<feature type="transmembrane region" description="Helical" evidence="1">
    <location>
        <begin position="207"/>
        <end position="226"/>
    </location>
</feature>
<dbReference type="PANTHER" id="PTHR24177:SF432">
    <property type="entry name" value="OS06G0286146 PROTEIN"/>
    <property type="match status" value="1"/>
</dbReference>
<dbReference type="GO" id="GO:0016020">
    <property type="term" value="C:membrane"/>
    <property type="evidence" value="ECO:0007669"/>
    <property type="project" value="TreeGrafter"/>
</dbReference>
<dbReference type="AlphaFoldDB" id="A0A843XEP6"/>
<accession>A0A843XEP6</accession>
<reference evidence="3" key="1">
    <citation type="submission" date="2017-07" db="EMBL/GenBank/DDBJ databases">
        <title>Taro Niue Genome Assembly and Annotation.</title>
        <authorList>
            <person name="Atibalentja N."/>
            <person name="Keating K."/>
            <person name="Fields C.J."/>
        </authorList>
    </citation>
    <scope>NUCLEOTIDE SEQUENCE</scope>
    <source>
        <strain evidence="3">Niue_2</strain>
        <tissue evidence="3">Leaf</tissue>
    </source>
</reference>
<organism evidence="3 4">
    <name type="scientific">Colocasia esculenta</name>
    <name type="common">Wild taro</name>
    <name type="synonym">Arum esculentum</name>
    <dbReference type="NCBI Taxonomy" id="4460"/>
    <lineage>
        <taxon>Eukaryota</taxon>
        <taxon>Viridiplantae</taxon>
        <taxon>Streptophyta</taxon>
        <taxon>Embryophyta</taxon>
        <taxon>Tracheophyta</taxon>
        <taxon>Spermatophyta</taxon>
        <taxon>Magnoliopsida</taxon>
        <taxon>Liliopsida</taxon>
        <taxon>Araceae</taxon>
        <taxon>Aroideae</taxon>
        <taxon>Colocasieae</taxon>
        <taxon>Colocasia</taxon>
    </lineage>
</organism>